<accession>A0ABD0NAV7</accession>
<dbReference type="AlphaFoldDB" id="A0ABD0NAV7"/>
<dbReference type="EMBL" id="JAMKFB020000022">
    <property type="protein sequence ID" value="KAL0159200.1"/>
    <property type="molecule type" value="Genomic_DNA"/>
</dbReference>
<reference evidence="3 4" key="1">
    <citation type="submission" date="2024-05" db="EMBL/GenBank/DDBJ databases">
        <title>Genome sequencing and assembly of Indian major carp, Cirrhinus mrigala (Hamilton, 1822).</title>
        <authorList>
            <person name="Mohindra V."/>
            <person name="Chowdhury L.M."/>
            <person name="Lal K."/>
            <person name="Jena J.K."/>
        </authorList>
    </citation>
    <scope>NUCLEOTIDE SEQUENCE [LARGE SCALE GENOMIC DNA]</scope>
    <source>
        <strain evidence="3">CM1030</strain>
        <tissue evidence="3">Blood</tissue>
    </source>
</reference>
<organism evidence="3 4">
    <name type="scientific">Cirrhinus mrigala</name>
    <name type="common">Mrigala</name>
    <dbReference type="NCBI Taxonomy" id="683832"/>
    <lineage>
        <taxon>Eukaryota</taxon>
        <taxon>Metazoa</taxon>
        <taxon>Chordata</taxon>
        <taxon>Craniata</taxon>
        <taxon>Vertebrata</taxon>
        <taxon>Euteleostomi</taxon>
        <taxon>Actinopterygii</taxon>
        <taxon>Neopterygii</taxon>
        <taxon>Teleostei</taxon>
        <taxon>Ostariophysi</taxon>
        <taxon>Cypriniformes</taxon>
        <taxon>Cyprinidae</taxon>
        <taxon>Labeoninae</taxon>
        <taxon>Labeonini</taxon>
        <taxon>Cirrhinus</taxon>
    </lineage>
</organism>
<evidence type="ECO:0000313" key="4">
    <source>
        <dbReference type="Proteomes" id="UP001529510"/>
    </source>
</evidence>
<feature type="coiled-coil region" evidence="1">
    <location>
        <begin position="167"/>
        <end position="275"/>
    </location>
</feature>
<feature type="compositionally biased region" description="Polar residues" evidence="2">
    <location>
        <begin position="514"/>
        <end position="524"/>
    </location>
</feature>
<feature type="region of interest" description="Disordered" evidence="2">
    <location>
        <begin position="493"/>
        <end position="524"/>
    </location>
</feature>
<evidence type="ECO:0000256" key="2">
    <source>
        <dbReference type="SAM" id="MobiDB-lite"/>
    </source>
</evidence>
<dbReference type="SUPFAM" id="SSF52266">
    <property type="entry name" value="SGNH hydrolase"/>
    <property type="match status" value="1"/>
</dbReference>
<evidence type="ECO:0000313" key="3">
    <source>
        <dbReference type="EMBL" id="KAL0159200.1"/>
    </source>
</evidence>
<protein>
    <submittedName>
        <fullName evidence="3">Uncharacterized protein</fullName>
    </submittedName>
</protein>
<feature type="region of interest" description="Disordered" evidence="2">
    <location>
        <begin position="295"/>
        <end position="327"/>
    </location>
</feature>
<keyword evidence="1" id="KW-0175">Coiled coil</keyword>
<evidence type="ECO:0000256" key="1">
    <source>
        <dbReference type="SAM" id="Coils"/>
    </source>
</evidence>
<feature type="compositionally biased region" description="Polar residues" evidence="2">
    <location>
        <begin position="493"/>
        <end position="503"/>
    </location>
</feature>
<proteinExistence type="predicted"/>
<keyword evidence="4" id="KW-1185">Reference proteome</keyword>
<gene>
    <name evidence="3" type="ORF">M9458_042925</name>
</gene>
<dbReference type="Gene3D" id="3.40.50.1110">
    <property type="entry name" value="SGNH hydrolase"/>
    <property type="match status" value="1"/>
</dbReference>
<name>A0ABD0NAV7_CIRMR</name>
<feature type="compositionally biased region" description="Polar residues" evidence="2">
    <location>
        <begin position="311"/>
        <end position="327"/>
    </location>
</feature>
<comment type="caution">
    <text evidence="3">The sequence shown here is derived from an EMBL/GenBank/DDBJ whole genome shotgun (WGS) entry which is preliminary data.</text>
</comment>
<sequence length="557" mass="63472">MTTAACRPRPFVYPQKSSEHSKQLHRQKQIKDNPETLFADYDRSTMTNLLFYTENSSLWHTAFCQHFSFTTKRGICKGRQILVFEDAEGNEESRILSLNLYHNGTVMIQGSEPALQAFTVDFIQIKQQTQLNTSLIQDHTDINTNSSPVNDIKKKTISATALIQSPMSKMKEKFSLLEIDMVELKELIMSHLKDNSNLEQLTKDMMNLKQETEYLLKNKEQMSKELQEAREELKELKSTFRRQITEIKAEMQEELSVLKSELQKKDELINNMKEQLLLDSSSKGSHVKHLTCLEIPTDNRQSPAVDEPHSSSDPQTKDNSTAPDNPNKTEALILIDSNGKYVNEKLLFPKMKAQKMWCPNTNKALQILSDKNLNETYKHIIIHTGTNDLHVTKGNVASVLREVAIRTSECFPEAKITLSTLLPRSDVPFHVIQGNNVELSRTCALIPNVHLAHHKDIRPHHMYDYIHLNKKGVQLFARVLKSTALGKTGNRNVHIMSSSQPQRNIHLPPRTRQDSTPRAPSQHDSYAAAVQQPQNPAAAELNQIRHLLNVICSKLVK</sequence>
<dbReference type="InterPro" id="IPR036514">
    <property type="entry name" value="SGNH_hydro_sf"/>
</dbReference>
<dbReference type="Proteomes" id="UP001529510">
    <property type="component" value="Unassembled WGS sequence"/>
</dbReference>